<feature type="region of interest" description="Disordered" evidence="1">
    <location>
        <begin position="40"/>
        <end position="64"/>
    </location>
</feature>
<protein>
    <submittedName>
        <fullName evidence="2">Uncharacterized protein</fullName>
    </submittedName>
</protein>
<reference evidence="2 3" key="1">
    <citation type="submission" date="2019-07" db="EMBL/GenBank/DDBJ databases">
        <title>New species of Amycolatopsis and Streptomyces.</title>
        <authorList>
            <person name="Duangmal K."/>
            <person name="Teo W.F.A."/>
            <person name="Lipun K."/>
        </authorList>
    </citation>
    <scope>NUCLEOTIDE SEQUENCE [LARGE SCALE GENOMIC DNA]</scope>
    <source>
        <strain evidence="2 3">NBRC 109810</strain>
    </source>
</reference>
<gene>
    <name evidence="2" type="ORF">FNH09_03045</name>
</gene>
<dbReference type="EMBL" id="VJZD01000006">
    <property type="protein sequence ID" value="MPY30316.1"/>
    <property type="molecule type" value="Genomic_DNA"/>
</dbReference>
<dbReference type="Proteomes" id="UP000325849">
    <property type="component" value="Unassembled WGS sequence"/>
</dbReference>
<feature type="compositionally biased region" description="Low complexity" evidence="1">
    <location>
        <begin position="43"/>
        <end position="53"/>
    </location>
</feature>
<proteinExistence type="predicted"/>
<name>A0A5N8V5Z5_9ACTN</name>
<evidence type="ECO:0000313" key="2">
    <source>
        <dbReference type="EMBL" id="MPY30316.1"/>
    </source>
</evidence>
<dbReference type="AlphaFoldDB" id="A0A5N8V5Z5"/>
<organism evidence="2 3">
    <name type="scientific">Streptomyces adustus</name>
    <dbReference type="NCBI Taxonomy" id="1609272"/>
    <lineage>
        <taxon>Bacteria</taxon>
        <taxon>Bacillati</taxon>
        <taxon>Actinomycetota</taxon>
        <taxon>Actinomycetes</taxon>
        <taxon>Kitasatosporales</taxon>
        <taxon>Streptomycetaceae</taxon>
        <taxon>Streptomyces</taxon>
    </lineage>
</organism>
<dbReference type="RefSeq" id="WP_152884828.1">
    <property type="nucleotide sequence ID" value="NZ_VJZD01000006.1"/>
</dbReference>
<comment type="caution">
    <text evidence="2">The sequence shown here is derived from an EMBL/GenBank/DDBJ whole genome shotgun (WGS) entry which is preliminary data.</text>
</comment>
<evidence type="ECO:0000313" key="3">
    <source>
        <dbReference type="Proteomes" id="UP000325849"/>
    </source>
</evidence>
<evidence type="ECO:0000256" key="1">
    <source>
        <dbReference type="SAM" id="MobiDB-lite"/>
    </source>
</evidence>
<sequence length="123" mass="12577">MAVVAAAVLMSSCSSGEPAQAKEWQENYCAELGAWQDARHATTADAADTGDSDGQSAPKPESDALGAARTLVIAAAKKLAREGLERDGGHILDDTVYAVGGDAGAESRAVSYCDTAGFETLVD</sequence>
<dbReference type="OrthoDB" id="4292379at2"/>
<accession>A0A5N8V5Z5</accession>
<keyword evidence="3" id="KW-1185">Reference proteome</keyword>